<keyword evidence="3" id="KW-1035">Host cytoplasm</keyword>
<evidence type="ECO:0000256" key="3">
    <source>
        <dbReference type="ARBA" id="ARBA00023200"/>
    </source>
</evidence>
<dbReference type="InterPro" id="IPR051018">
    <property type="entry name" value="Bacteriophage_GH24"/>
</dbReference>
<evidence type="ECO:0000256" key="2">
    <source>
        <dbReference type="ARBA" id="ARBA00022638"/>
    </source>
</evidence>
<evidence type="ECO:0000313" key="6">
    <source>
        <dbReference type="Proteomes" id="UP000824621"/>
    </source>
</evidence>
<evidence type="ECO:0000256" key="4">
    <source>
        <dbReference type="RuleBase" id="RU003788"/>
    </source>
</evidence>
<comment type="similarity">
    <text evidence="4">Belongs to the glycosyl hydrolase 24 family.</text>
</comment>
<evidence type="ECO:0000256" key="1">
    <source>
        <dbReference type="ARBA" id="ARBA00022529"/>
    </source>
</evidence>
<dbReference type="Pfam" id="PF00959">
    <property type="entry name" value="Phage_lysozyme"/>
    <property type="match status" value="1"/>
</dbReference>
<name>A0ABS7WI33_9SPHN</name>
<dbReference type="Gene3D" id="1.10.530.40">
    <property type="match status" value="1"/>
</dbReference>
<keyword evidence="1 4" id="KW-0929">Antimicrobial</keyword>
<dbReference type="PANTHER" id="PTHR38107:SF3">
    <property type="entry name" value="LYSOZYME RRRD-RELATED"/>
    <property type="match status" value="1"/>
</dbReference>
<dbReference type="InterPro" id="IPR033907">
    <property type="entry name" value="Endolysin_autolysin"/>
</dbReference>
<gene>
    <name evidence="5" type="ORF">KCN53_01400</name>
</gene>
<keyword evidence="4" id="KW-0378">Hydrolase</keyword>
<keyword evidence="2 4" id="KW-0081">Bacteriolytic enzyme</keyword>
<dbReference type="EMBL" id="JAGSGB010000001">
    <property type="protein sequence ID" value="MBZ6377283.1"/>
    <property type="molecule type" value="Genomic_DNA"/>
</dbReference>
<organism evidence="5 6">
    <name type="scientific">Pacificimonas aurantium</name>
    <dbReference type="NCBI Taxonomy" id="1250540"/>
    <lineage>
        <taxon>Bacteria</taxon>
        <taxon>Pseudomonadati</taxon>
        <taxon>Pseudomonadota</taxon>
        <taxon>Alphaproteobacteria</taxon>
        <taxon>Sphingomonadales</taxon>
        <taxon>Sphingosinicellaceae</taxon>
        <taxon>Pacificimonas</taxon>
    </lineage>
</organism>
<dbReference type="PANTHER" id="PTHR38107">
    <property type="match status" value="1"/>
</dbReference>
<comment type="catalytic activity">
    <reaction evidence="4">
        <text>Hydrolysis of (1-&gt;4)-beta-linkages between N-acetylmuramic acid and N-acetyl-D-glucosamine residues in a peptidoglycan and between N-acetyl-D-glucosamine residues in chitodextrins.</text>
        <dbReference type="EC" id="3.2.1.17"/>
    </reaction>
</comment>
<evidence type="ECO:0000313" key="5">
    <source>
        <dbReference type="EMBL" id="MBZ6377283.1"/>
    </source>
</evidence>
<reference evidence="5 6" key="1">
    <citation type="submission" date="2021-04" db="EMBL/GenBank/DDBJ databases">
        <authorList>
            <person name="Pira H."/>
            <person name="Risdian C."/>
            <person name="Wink J."/>
        </authorList>
    </citation>
    <scope>NUCLEOTIDE SEQUENCE [LARGE SCALE GENOMIC DNA]</scope>
    <source>
        <strain evidence="5 6">DSM 107782</strain>
    </source>
</reference>
<dbReference type="InterPro" id="IPR023347">
    <property type="entry name" value="Lysozyme_dom_sf"/>
</dbReference>
<comment type="caution">
    <text evidence="5">The sequence shown here is derived from an EMBL/GenBank/DDBJ whole genome shotgun (WGS) entry which is preliminary data.</text>
</comment>
<sequence length="181" mass="20575">MEGADLSPEVAEARRRVRRAVAELKVSQKMKEVIRAEEGAVKEVYRDITGLPTVGVGHLVRPEDGLRVGDRIDDSQVMQFLTDDLKIAEEAVRRVVGDLHLDQYEFDALVDLAFNVGEKNISPEASPRLNRAIREGDYDMIANELNYTLDRLGRQAPGLVNRSERRRRIFKDKSYADPREN</sequence>
<dbReference type="CDD" id="cd00737">
    <property type="entry name" value="lyz_endolysin_autolysin"/>
    <property type="match status" value="1"/>
</dbReference>
<protein>
    <recommendedName>
        <fullName evidence="4">Lysozyme</fullName>
        <ecNumber evidence="4">3.2.1.17</ecNumber>
    </recommendedName>
</protein>
<dbReference type="InterPro" id="IPR023346">
    <property type="entry name" value="Lysozyme-like_dom_sf"/>
</dbReference>
<dbReference type="EC" id="3.2.1.17" evidence="4"/>
<dbReference type="SUPFAM" id="SSF53955">
    <property type="entry name" value="Lysozyme-like"/>
    <property type="match status" value="1"/>
</dbReference>
<proteinExistence type="inferred from homology"/>
<dbReference type="InterPro" id="IPR002196">
    <property type="entry name" value="Glyco_hydro_24"/>
</dbReference>
<keyword evidence="6" id="KW-1185">Reference proteome</keyword>
<accession>A0ABS7WI33</accession>
<dbReference type="Proteomes" id="UP000824621">
    <property type="component" value="Unassembled WGS sequence"/>
</dbReference>
<keyword evidence="4" id="KW-0326">Glycosidase</keyword>